<dbReference type="PANTHER" id="PTHR43591">
    <property type="entry name" value="METHYLTRANSFERASE"/>
    <property type="match status" value="1"/>
</dbReference>
<comment type="caution">
    <text evidence="1">The sequence shown here is derived from an EMBL/GenBank/DDBJ whole genome shotgun (WGS) entry which is preliminary data.</text>
</comment>
<dbReference type="OrthoDB" id="3647at2759"/>
<protein>
    <submittedName>
        <fullName evidence="1">Uncharacterized protein</fullName>
    </submittedName>
</protein>
<organism evidence="1 2">
    <name type="scientific">Owenia fusiformis</name>
    <name type="common">Polychaete worm</name>
    <dbReference type="NCBI Taxonomy" id="6347"/>
    <lineage>
        <taxon>Eukaryota</taxon>
        <taxon>Metazoa</taxon>
        <taxon>Spiralia</taxon>
        <taxon>Lophotrochozoa</taxon>
        <taxon>Annelida</taxon>
        <taxon>Polychaeta</taxon>
        <taxon>Sedentaria</taxon>
        <taxon>Canalipalpata</taxon>
        <taxon>Sabellida</taxon>
        <taxon>Oweniida</taxon>
        <taxon>Oweniidae</taxon>
        <taxon>Owenia</taxon>
    </lineage>
</organism>
<dbReference type="Proteomes" id="UP000749559">
    <property type="component" value="Unassembled WGS sequence"/>
</dbReference>
<proteinExistence type="predicted"/>
<name>A0A8J1XTA5_OWEFU</name>
<dbReference type="AlphaFoldDB" id="A0A8J1XTA5"/>
<dbReference type="InterPro" id="IPR029063">
    <property type="entry name" value="SAM-dependent_MTases_sf"/>
</dbReference>
<dbReference type="SUPFAM" id="SSF53335">
    <property type="entry name" value="S-adenosyl-L-methionine-dependent methyltransferases"/>
    <property type="match status" value="1"/>
</dbReference>
<gene>
    <name evidence="1" type="ORF">OFUS_LOCUS20599</name>
</gene>
<dbReference type="CDD" id="cd02440">
    <property type="entry name" value="AdoMet_MTases"/>
    <property type="match status" value="1"/>
</dbReference>
<dbReference type="GO" id="GO:0008757">
    <property type="term" value="F:S-adenosylmethionine-dependent methyltransferase activity"/>
    <property type="evidence" value="ECO:0007669"/>
    <property type="project" value="InterPro"/>
</dbReference>
<dbReference type="Gene3D" id="3.40.50.150">
    <property type="entry name" value="Vaccinia Virus protein VP39"/>
    <property type="match status" value="1"/>
</dbReference>
<dbReference type="Pfam" id="PF08241">
    <property type="entry name" value="Methyltransf_11"/>
    <property type="match status" value="1"/>
</dbReference>
<keyword evidence="2" id="KW-1185">Reference proteome</keyword>
<reference evidence="1" key="1">
    <citation type="submission" date="2022-03" db="EMBL/GenBank/DDBJ databases">
        <authorList>
            <person name="Martin C."/>
        </authorList>
    </citation>
    <scope>NUCLEOTIDE SEQUENCE</scope>
</reference>
<accession>A0A8J1XTA5</accession>
<dbReference type="PANTHER" id="PTHR43591:SF101">
    <property type="entry name" value="METHYLTRANSFERASE-LIKE PROTEIN 27"/>
    <property type="match status" value="1"/>
</dbReference>
<dbReference type="InterPro" id="IPR013216">
    <property type="entry name" value="Methyltransf_11"/>
</dbReference>
<evidence type="ECO:0000313" key="1">
    <source>
        <dbReference type="EMBL" id="CAH1796157.1"/>
    </source>
</evidence>
<dbReference type="EMBL" id="CAIIXF020000010">
    <property type="protein sequence ID" value="CAH1796157.1"/>
    <property type="molecule type" value="Genomic_DNA"/>
</dbReference>
<evidence type="ECO:0000313" key="2">
    <source>
        <dbReference type="Proteomes" id="UP000749559"/>
    </source>
</evidence>
<sequence>MKLIGCLVQGACVTQWGFPSLAEESIVFNSRVPLSAEQHRIPKSSKDFQNSFALILQIVSTRKVTCSHDTFTYRTFIQEERVSFQMSAMKEQEGVEYTNTKTVEQSYENNLAVHQPGMSYEDMVDGYSKWAETGGYDEDLKKGVYNGPTYAAETVKKMIPCKTARIIDVAAGTGKVAEHLKLHGYENLDALDGSSGMLKVARDNRLYKNYILARFEATGTPILDDTYDGLVISGGMGEGHIPAEALHEMARIVKTGGMIIIVMREEYLTYVEGYKDGELERIMDRLEENQKWKKVSRNVVSNYSFNKNGVVFTFRVL</sequence>